<feature type="region of interest" description="Disordered" evidence="1">
    <location>
        <begin position="101"/>
        <end position="141"/>
    </location>
</feature>
<protein>
    <submittedName>
        <fullName evidence="2">Uncharacterized protein</fullName>
    </submittedName>
</protein>
<evidence type="ECO:0000313" key="3">
    <source>
        <dbReference type="Proteomes" id="UP000708148"/>
    </source>
</evidence>
<dbReference type="EMBL" id="CAJHUC010000672">
    <property type="protein sequence ID" value="CAD7697538.1"/>
    <property type="molecule type" value="Genomic_DNA"/>
</dbReference>
<keyword evidence="3" id="KW-1185">Reference proteome</keyword>
<gene>
    <name evidence="2" type="ORF">OSTQU699_LOCUS2899</name>
</gene>
<evidence type="ECO:0000313" key="2">
    <source>
        <dbReference type="EMBL" id="CAD7697538.1"/>
    </source>
</evidence>
<feature type="region of interest" description="Disordered" evidence="1">
    <location>
        <begin position="29"/>
        <end position="48"/>
    </location>
</feature>
<dbReference type="Proteomes" id="UP000708148">
    <property type="component" value="Unassembled WGS sequence"/>
</dbReference>
<comment type="caution">
    <text evidence="2">The sequence shown here is derived from an EMBL/GenBank/DDBJ whole genome shotgun (WGS) entry which is preliminary data.</text>
</comment>
<reference evidence="2" key="1">
    <citation type="submission" date="2020-12" db="EMBL/GenBank/DDBJ databases">
        <authorList>
            <person name="Iha C."/>
        </authorList>
    </citation>
    <scope>NUCLEOTIDE SEQUENCE</scope>
</reference>
<accession>A0A8S1IV15</accession>
<name>A0A8S1IV15_9CHLO</name>
<evidence type="ECO:0000256" key="1">
    <source>
        <dbReference type="SAM" id="MobiDB-lite"/>
    </source>
</evidence>
<dbReference type="AlphaFoldDB" id="A0A8S1IV15"/>
<proteinExistence type="predicted"/>
<organism evidence="2 3">
    <name type="scientific">Ostreobium quekettii</name>
    <dbReference type="NCBI Taxonomy" id="121088"/>
    <lineage>
        <taxon>Eukaryota</taxon>
        <taxon>Viridiplantae</taxon>
        <taxon>Chlorophyta</taxon>
        <taxon>core chlorophytes</taxon>
        <taxon>Ulvophyceae</taxon>
        <taxon>TCBD clade</taxon>
        <taxon>Bryopsidales</taxon>
        <taxon>Ostreobineae</taxon>
        <taxon>Ostreobiaceae</taxon>
        <taxon>Ostreobium</taxon>
    </lineage>
</organism>
<sequence length="141" mass="14630">MRIFKRAPEIGPDHELRAALPPIPCVRGTTPRAARTKSPLRRAGEGPDRGWVLVTAGANPLQLLIDDAATGGEEGCAVGVREASPAGSDFEEVVLEAGCREEASGEGPEVEAVGACPKMGNTLDGEQVSDTLTGGKDLRSL</sequence>